<dbReference type="EMBL" id="QKYT01000704">
    <property type="protein sequence ID" value="RIA82108.1"/>
    <property type="molecule type" value="Genomic_DNA"/>
</dbReference>
<sequence length="81" mass="9118">MNLAIKIVNGMRPRTIPGTPLEDINKSYLQNENEPPTILNNSQFGTNFSMSNKSINSFFENFSSRIYNFEGLSEARNATKG</sequence>
<dbReference type="AlphaFoldDB" id="A0A397S819"/>
<accession>A0A397S819</accession>
<proteinExistence type="predicted"/>
<evidence type="ECO:0000313" key="1">
    <source>
        <dbReference type="EMBL" id="RIA82108.1"/>
    </source>
</evidence>
<organism evidence="1 2">
    <name type="scientific">Glomus cerebriforme</name>
    <dbReference type="NCBI Taxonomy" id="658196"/>
    <lineage>
        <taxon>Eukaryota</taxon>
        <taxon>Fungi</taxon>
        <taxon>Fungi incertae sedis</taxon>
        <taxon>Mucoromycota</taxon>
        <taxon>Glomeromycotina</taxon>
        <taxon>Glomeromycetes</taxon>
        <taxon>Glomerales</taxon>
        <taxon>Glomeraceae</taxon>
        <taxon>Glomus</taxon>
    </lineage>
</organism>
<reference evidence="1 2" key="1">
    <citation type="submission" date="2018-06" db="EMBL/GenBank/DDBJ databases">
        <title>Comparative genomics reveals the genomic features of Rhizophagus irregularis, R. cerebriforme, R. diaphanum and Gigaspora rosea, and their symbiotic lifestyle signature.</title>
        <authorList>
            <person name="Morin E."/>
            <person name="San Clemente H."/>
            <person name="Chen E.C.H."/>
            <person name="De La Providencia I."/>
            <person name="Hainaut M."/>
            <person name="Kuo A."/>
            <person name="Kohler A."/>
            <person name="Murat C."/>
            <person name="Tang N."/>
            <person name="Roy S."/>
            <person name="Loubradou J."/>
            <person name="Henrissat B."/>
            <person name="Grigoriev I.V."/>
            <person name="Corradi N."/>
            <person name="Roux C."/>
            <person name="Martin F.M."/>
        </authorList>
    </citation>
    <scope>NUCLEOTIDE SEQUENCE [LARGE SCALE GENOMIC DNA]</scope>
    <source>
        <strain evidence="1 2">DAOM 227022</strain>
    </source>
</reference>
<name>A0A397S819_9GLOM</name>
<dbReference type="Proteomes" id="UP000265703">
    <property type="component" value="Unassembled WGS sequence"/>
</dbReference>
<keyword evidence="2" id="KW-1185">Reference proteome</keyword>
<protein>
    <submittedName>
        <fullName evidence="1">Uncharacterized protein</fullName>
    </submittedName>
</protein>
<gene>
    <name evidence="1" type="ORF">C1645_835884</name>
</gene>
<comment type="caution">
    <text evidence="1">The sequence shown here is derived from an EMBL/GenBank/DDBJ whole genome shotgun (WGS) entry which is preliminary data.</text>
</comment>
<evidence type="ECO:0000313" key="2">
    <source>
        <dbReference type="Proteomes" id="UP000265703"/>
    </source>
</evidence>